<feature type="chain" id="PRO_5004511180" evidence="2">
    <location>
        <begin position="25"/>
        <end position="729"/>
    </location>
</feature>
<dbReference type="Proteomes" id="UP000014541">
    <property type="component" value="Unassembled WGS sequence"/>
</dbReference>
<evidence type="ECO:0000256" key="1">
    <source>
        <dbReference type="SAM" id="MobiDB-lite"/>
    </source>
</evidence>
<evidence type="ECO:0000256" key="2">
    <source>
        <dbReference type="SAM" id="SignalP"/>
    </source>
</evidence>
<evidence type="ECO:0000313" key="3">
    <source>
        <dbReference type="EMBL" id="EPF31041.1"/>
    </source>
</evidence>
<dbReference type="PATRIC" id="fig|1125699.3.peg.1383"/>
<name>S3K289_TREMA</name>
<evidence type="ECO:0000313" key="4">
    <source>
        <dbReference type="Proteomes" id="UP000014541"/>
    </source>
</evidence>
<dbReference type="InterPro" id="IPR011990">
    <property type="entry name" value="TPR-like_helical_dom_sf"/>
</dbReference>
<proteinExistence type="predicted"/>
<protein>
    <submittedName>
        <fullName evidence="3">Uncharacterized protein</fullName>
    </submittedName>
</protein>
<dbReference type="EMBL" id="ATFF01000006">
    <property type="protein sequence ID" value="EPF31041.1"/>
    <property type="molecule type" value="Genomic_DNA"/>
</dbReference>
<accession>S3K289</accession>
<dbReference type="eggNOG" id="COG0457">
    <property type="taxonomic scope" value="Bacteria"/>
</dbReference>
<keyword evidence="4" id="KW-1185">Reference proteome</keyword>
<feature type="region of interest" description="Disordered" evidence="1">
    <location>
        <begin position="205"/>
        <end position="231"/>
    </location>
</feature>
<feature type="signal peptide" evidence="2">
    <location>
        <begin position="1"/>
        <end position="24"/>
    </location>
</feature>
<dbReference type="HOGENOM" id="CLU_392278_0_0_12"/>
<dbReference type="RefSeq" id="WP_016525652.1">
    <property type="nucleotide sequence ID" value="NZ_KE332518.1"/>
</dbReference>
<organism evidence="3 4">
    <name type="scientific">Treponema maltophilum ATCC 51939</name>
    <dbReference type="NCBI Taxonomy" id="1125699"/>
    <lineage>
        <taxon>Bacteria</taxon>
        <taxon>Pseudomonadati</taxon>
        <taxon>Spirochaetota</taxon>
        <taxon>Spirochaetia</taxon>
        <taxon>Spirochaetales</taxon>
        <taxon>Treponemataceae</taxon>
        <taxon>Treponema</taxon>
    </lineage>
</organism>
<dbReference type="AlphaFoldDB" id="S3K289"/>
<dbReference type="STRING" id="1125699.HMPREF9194_01370"/>
<sequence>MKKNRFILRRLCIAASLCTFAAFAFSQTPAPYTETAVRCIDIAKKLLANEEYEASYSRAALGLTYDNTVADLYYIQALGMSQRGLPPYKIEPLLKSALQNKWYEYNKDAARLLLASVYTKTARAAEALSLLNERPLLSGKDALYIRANALYLLGNIGDARKTVRQGALRFPEDPRFALLFFEREREPSRENGGNDAQTAGEIADATDSAQTAGSADNAETPGGNTALNGGDESDKTFAELSSLFVSRAYDLQDADPDVLLKASVFAFSEEDGRRLLKAWNAYGKTDPRYAVYALKAGLMSEEKAFDYVAPFFSGTSDYTLVKSFVSLVSGEKTKERVRKLYAVFAGTLRFDTNGDGISDMTVNYRSGRPSFIEYDANRDGIIDWTVDCDYGVPVKVNLVREDAVLWYGTWPSLSRVIWSGGTYTLNEDRLFASPVNMIKDPVMEERASLSFYLPVLRDDVRSVLNADDLFALSHTVERKSAEGENALVRFSLFDGKAQNAVYTDNGTPYAYAFFENGALRFRNVDRDKNGTYELTEIYAYADENTDKNTGENALLHRSAEEARELSLRLFGVDNAAKGLYLQKVVSDADANGIIEFSEEYRPNGKTTAQWNDNETGSMIIRYVKNGDSEETEYVHPVSGRHVRLIIQKGIPVSADGIPVERDAAAPFFWIGVSPGGNYAQKVIKELNQKGSSGVICTVTNLIWLKDKDRFARIFAVKNGDTYFGELLYE</sequence>
<reference evidence="3 4" key="1">
    <citation type="submission" date="2013-04" db="EMBL/GenBank/DDBJ databases">
        <title>The Genome Sequence of Treponema maltophilum ATCC 51939.</title>
        <authorList>
            <consortium name="The Broad Institute Genomics Platform"/>
            <person name="Earl A."/>
            <person name="Ward D."/>
            <person name="Feldgarden M."/>
            <person name="Gevers D."/>
            <person name="Leonetti C."/>
            <person name="Blanton J.M."/>
            <person name="Dewhirst F.E."/>
            <person name="Izard J."/>
            <person name="Walker B."/>
            <person name="Young S."/>
            <person name="Zeng Q."/>
            <person name="Gargeya S."/>
            <person name="Fitzgerald M."/>
            <person name="Haas B."/>
            <person name="Abouelleil A."/>
            <person name="Allen A.W."/>
            <person name="Alvarado L."/>
            <person name="Arachchi H.M."/>
            <person name="Berlin A.M."/>
            <person name="Chapman S.B."/>
            <person name="Gainer-Dewar J."/>
            <person name="Goldberg J."/>
            <person name="Griggs A."/>
            <person name="Gujja S."/>
            <person name="Hansen M."/>
            <person name="Howarth C."/>
            <person name="Imamovic A."/>
            <person name="Ireland A."/>
            <person name="Larimer J."/>
            <person name="McCowan C."/>
            <person name="Murphy C."/>
            <person name="Pearson M."/>
            <person name="Poon T.W."/>
            <person name="Priest M."/>
            <person name="Roberts A."/>
            <person name="Saif S."/>
            <person name="Shea T."/>
            <person name="Sisk P."/>
            <person name="Sykes S."/>
            <person name="Wortman J."/>
            <person name="Nusbaum C."/>
            <person name="Birren B."/>
        </authorList>
    </citation>
    <scope>NUCLEOTIDE SEQUENCE [LARGE SCALE GENOMIC DNA]</scope>
    <source>
        <strain evidence="3 4">ATCC 51939</strain>
    </source>
</reference>
<keyword evidence="2" id="KW-0732">Signal</keyword>
<gene>
    <name evidence="3" type="ORF">HMPREF9194_01370</name>
</gene>
<dbReference type="OrthoDB" id="366290at2"/>
<dbReference type="SUPFAM" id="SSF48452">
    <property type="entry name" value="TPR-like"/>
    <property type="match status" value="1"/>
</dbReference>
<comment type="caution">
    <text evidence="3">The sequence shown here is derived from an EMBL/GenBank/DDBJ whole genome shotgun (WGS) entry which is preliminary data.</text>
</comment>